<accession>A0A7W0CUC7</accession>
<dbReference type="Proteomes" id="UP000530928">
    <property type="component" value="Unassembled WGS sequence"/>
</dbReference>
<proteinExistence type="predicted"/>
<name>A0A7W0CUC7_9ACTN</name>
<dbReference type="AlphaFoldDB" id="A0A7W0CUC7"/>
<keyword evidence="2" id="KW-1185">Reference proteome</keyword>
<dbReference type="RefSeq" id="WP_181616098.1">
    <property type="nucleotide sequence ID" value="NZ_BAABAM010000013.1"/>
</dbReference>
<comment type="caution">
    <text evidence="1">The sequence shown here is derived from an EMBL/GenBank/DDBJ whole genome shotgun (WGS) entry which is preliminary data.</text>
</comment>
<dbReference type="EMBL" id="JACDUR010000011">
    <property type="protein sequence ID" value="MBA2897390.1"/>
    <property type="molecule type" value="Genomic_DNA"/>
</dbReference>
<sequence length="94" mass="9517">MAGAIIRSVALTGSDQTVRAASSVYRGITVRETGAGAATIRLFDHASAASGVLLETIALAQGESLSLAYPAGVWAENGIYADITGSVEGSVRYG</sequence>
<organism evidence="1 2">
    <name type="scientific">Nonomuraea soli</name>
    <dbReference type="NCBI Taxonomy" id="1032476"/>
    <lineage>
        <taxon>Bacteria</taxon>
        <taxon>Bacillati</taxon>
        <taxon>Actinomycetota</taxon>
        <taxon>Actinomycetes</taxon>
        <taxon>Streptosporangiales</taxon>
        <taxon>Streptosporangiaceae</taxon>
        <taxon>Nonomuraea</taxon>
    </lineage>
</organism>
<gene>
    <name evidence="1" type="ORF">HNR30_008788</name>
</gene>
<evidence type="ECO:0000313" key="1">
    <source>
        <dbReference type="EMBL" id="MBA2897390.1"/>
    </source>
</evidence>
<evidence type="ECO:0000313" key="2">
    <source>
        <dbReference type="Proteomes" id="UP000530928"/>
    </source>
</evidence>
<reference evidence="1 2" key="1">
    <citation type="submission" date="2020-07" db="EMBL/GenBank/DDBJ databases">
        <title>Genomic Encyclopedia of Type Strains, Phase IV (KMG-IV): sequencing the most valuable type-strain genomes for metagenomic binning, comparative biology and taxonomic classification.</title>
        <authorList>
            <person name="Goeker M."/>
        </authorList>
    </citation>
    <scope>NUCLEOTIDE SEQUENCE [LARGE SCALE GENOMIC DNA]</scope>
    <source>
        <strain evidence="1 2">DSM 45533</strain>
    </source>
</reference>
<protein>
    <submittedName>
        <fullName evidence="1">Uncharacterized protein</fullName>
    </submittedName>
</protein>